<organism evidence="1 2">
    <name type="scientific">Savagea faecisuis</name>
    <dbReference type="NCBI Taxonomy" id="1274803"/>
    <lineage>
        <taxon>Bacteria</taxon>
        <taxon>Bacillati</taxon>
        <taxon>Bacillota</taxon>
        <taxon>Bacilli</taxon>
        <taxon>Bacillales</taxon>
        <taxon>Caryophanaceae</taxon>
        <taxon>Savagea</taxon>
    </lineage>
</organism>
<keyword evidence="2" id="KW-1185">Reference proteome</keyword>
<dbReference type="Pfam" id="PF07374">
    <property type="entry name" value="DUF1492"/>
    <property type="match status" value="1"/>
</dbReference>
<protein>
    <submittedName>
        <fullName evidence="1">DUF1492 domain-containing protein</fullName>
    </submittedName>
</protein>
<dbReference type="Gene3D" id="1.20.140.160">
    <property type="match status" value="1"/>
</dbReference>
<proteinExistence type="predicted"/>
<dbReference type="InterPro" id="IPR013324">
    <property type="entry name" value="RNA_pol_sigma_r3/r4-like"/>
</dbReference>
<evidence type="ECO:0000313" key="1">
    <source>
        <dbReference type="EMBL" id="MFD0942909.1"/>
    </source>
</evidence>
<evidence type="ECO:0000313" key="2">
    <source>
        <dbReference type="Proteomes" id="UP001596976"/>
    </source>
</evidence>
<dbReference type="EMBL" id="JBHTJF010000016">
    <property type="protein sequence ID" value="MFD0942909.1"/>
    <property type="molecule type" value="Genomic_DNA"/>
</dbReference>
<dbReference type="Proteomes" id="UP001596976">
    <property type="component" value="Unassembled WGS sequence"/>
</dbReference>
<sequence>MTPKYYLSQALYLDQRIDSKLEQVDALNALATKATSTLTDMPKHKSVSTSSLEDIVVKIIDLQQSINQDIDTLVDLKREIIQVIQAVDDKELQTLLEKRYLNYCSWEQIAVEMKYSIQHIYRLHSRALSKISIPQKDESKCC</sequence>
<dbReference type="InterPro" id="IPR010861">
    <property type="entry name" value="DUF1492"/>
</dbReference>
<gene>
    <name evidence="1" type="ORF">ACFQ0V_03895</name>
</gene>
<dbReference type="RefSeq" id="WP_381009927.1">
    <property type="nucleotide sequence ID" value="NZ_JBHTJF010000016.1"/>
</dbReference>
<name>A0ABW3H146_9BACL</name>
<accession>A0ABW3H146</accession>
<dbReference type="SUPFAM" id="SSF88659">
    <property type="entry name" value="Sigma3 and sigma4 domains of RNA polymerase sigma factors"/>
    <property type="match status" value="1"/>
</dbReference>
<reference evidence="2" key="1">
    <citation type="journal article" date="2019" name="Int. J. Syst. Evol. Microbiol.">
        <title>The Global Catalogue of Microorganisms (GCM) 10K type strain sequencing project: providing services to taxonomists for standard genome sequencing and annotation.</title>
        <authorList>
            <consortium name="The Broad Institute Genomics Platform"/>
            <consortium name="The Broad Institute Genome Sequencing Center for Infectious Disease"/>
            <person name="Wu L."/>
            <person name="Ma J."/>
        </authorList>
    </citation>
    <scope>NUCLEOTIDE SEQUENCE [LARGE SCALE GENOMIC DNA]</scope>
    <source>
        <strain evidence="2">CCUG 63563</strain>
    </source>
</reference>
<comment type="caution">
    <text evidence="1">The sequence shown here is derived from an EMBL/GenBank/DDBJ whole genome shotgun (WGS) entry which is preliminary data.</text>
</comment>